<dbReference type="KEGG" id="cwo:Cwoe_2139"/>
<dbReference type="Pfam" id="PF01177">
    <property type="entry name" value="Asp_Glu_race"/>
    <property type="match status" value="1"/>
</dbReference>
<accession>D3F597</accession>
<protein>
    <submittedName>
        <fullName evidence="2">Asp/Glu/hydantoin racemase</fullName>
    </submittedName>
</protein>
<dbReference type="Proteomes" id="UP000008229">
    <property type="component" value="Chromosome"/>
</dbReference>
<dbReference type="eggNOG" id="COG4126">
    <property type="taxonomic scope" value="Bacteria"/>
</dbReference>
<dbReference type="PANTHER" id="PTHR28047">
    <property type="entry name" value="PROTEIN DCG1"/>
    <property type="match status" value="1"/>
</dbReference>
<evidence type="ECO:0000313" key="2">
    <source>
        <dbReference type="EMBL" id="ADB50564.1"/>
    </source>
</evidence>
<dbReference type="OrthoDB" id="9791723at2"/>
<dbReference type="SUPFAM" id="SSF53681">
    <property type="entry name" value="Aspartate/glutamate racemase"/>
    <property type="match status" value="1"/>
</dbReference>
<dbReference type="HOGENOM" id="CLU_053002_1_0_11"/>
<dbReference type="STRING" id="469383.Cwoe_2139"/>
<sequence>MTQGDTIRIQILTPVVKGVLDDDVIPRLPSFVQAEAGWLTEGPSSIESRTDEARAVPAMLDAVVAAAADGVDGVVLNCFMDPAVGAARELTHLPVAAPGQSAMTLASTLGGRFSVILPAASGAPIVAEQAHAYVGRERLASVRSVEMAVAEMRDRDRLVTGLVEQAERAIGEDGADVVILGCTGMCGVTSAFRAALAHHDVPVIDPTVAAVGAVVSQLMLGVHHSGSAYALPAWRREAR</sequence>
<dbReference type="InterPro" id="IPR015942">
    <property type="entry name" value="Asp/Glu/hydantoin_racemase"/>
</dbReference>
<evidence type="ECO:0000256" key="1">
    <source>
        <dbReference type="ARBA" id="ARBA00038414"/>
    </source>
</evidence>
<comment type="similarity">
    <text evidence="1">Belongs to the HyuE racemase family.</text>
</comment>
<dbReference type="Gene3D" id="3.40.50.12500">
    <property type="match status" value="1"/>
</dbReference>
<dbReference type="PANTHER" id="PTHR28047:SF5">
    <property type="entry name" value="PROTEIN DCG1"/>
    <property type="match status" value="1"/>
</dbReference>
<dbReference type="EMBL" id="CP001854">
    <property type="protein sequence ID" value="ADB50564.1"/>
    <property type="molecule type" value="Genomic_DNA"/>
</dbReference>
<name>D3F597_CONWI</name>
<keyword evidence="3" id="KW-1185">Reference proteome</keyword>
<gene>
    <name evidence="2" type="ordered locus">Cwoe_2139</name>
</gene>
<evidence type="ECO:0000313" key="3">
    <source>
        <dbReference type="Proteomes" id="UP000008229"/>
    </source>
</evidence>
<dbReference type="InterPro" id="IPR001920">
    <property type="entry name" value="Asp/Glu_race"/>
</dbReference>
<reference evidence="2 3" key="1">
    <citation type="journal article" date="2010" name="Stand. Genomic Sci.">
        <title>Complete genome sequence of Conexibacter woesei type strain (ID131577).</title>
        <authorList>
            <person name="Pukall R."/>
            <person name="Lapidus A."/>
            <person name="Glavina Del Rio T."/>
            <person name="Copeland A."/>
            <person name="Tice H."/>
            <person name="Cheng J.-F."/>
            <person name="Lucas S."/>
            <person name="Chen F."/>
            <person name="Nolan M."/>
            <person name="Bruce D."/>
            <person name="Goodwin L."/>
            <person name="Pitluck S."/>
            <person name="Mavromatis K."/>
            <person name="Ivanova N."/>
            <person name="Ovchinnikova G."/>
            <person name="Pati A."/>
            <person name="Chen A."/>
            <person name="Palaniappan K."/>
            <person name="Land M."/>
            <person name="Hauser L."/>
            <person name="Chang Y.-J."/>
            <person name="Jeffries C.D."/>
            <person name="Chain P."/>
            <person name="Meincke L."/>
            <person name="Sims D."/>
            <person name="Brettin T."/>
            <person name="Detter J.C."/>
            <person name="Rohde M."/>
            <person name="Goeker M."/>
            <person name="Bristow J."/>
            <person name="Eisen J.A."/>
            <person name="Markowitz V."/>
            <person name="Kyrpides N.C."/>
            <person name="Klenk H.-P."/>
            <person name="Hugenholtz P."/>
        </authorList>
    </citation>
    <scope>NUCLEOTIDE SEQUENCE [LARGE SCALE GENOMIC DNA]</scope>
    <source>
        <strain evidence="3">DSM 14684 / CIP 108061 / JCM 11494 / NBRC 100937 / ID131577</strain>
    </source>
</reference>
<dbReference type="GO" id="GO:0047661">
    <property type="term" value="F:amino-acid racemase activity"/>
    <property type="evidence" value="ECO:0007669"/>
    <property type="project" value="InterPro"/>
</dbReference>
<dbReference type="InterPro" id="IPR052186">
    <property type="entry name" value="Hydantoin_racemase-like"/>
</dbReference>
<dbReference type="InterPro" id="IPR053714">
    <property type="entry name" value="Iso_Racemase_Enz_sf"/>
</dbReference>
<dbReference type="RefSeq" id="WP_012933615.1">
    <property type="nucleotide sequence ID" value="NC_013739.1"/>
</dbReference>
<dbReference type="AlphaFoldDB" id="D3F597"/>
<proteinExistence type="inferred from homology"/>
<organism evidence="2 3">
    <name type="scientific">Conexibacter woesei (strain DSM 14684 / CCUG 47730 / CIP 108061 / JCM 11494 / NBRC 100937 / ID131577)</name>
    <dbReference type="NCBI Taxonomy" id="469383"/>
    <lineage>
        <taxon>Bacteria</taxon>
        <taxon>Bacillati</taxon>
        <taxon>Actinomycetota</taxon>
        <taxon>Thermoleophilia</taxon>
        <taxon>Solirubrobacterales</taxon>
        <taxon>Conexibacteraceae</taxon>
        <taxon>Conexibacter</taxon>
    </lineage>
</organism>
<reference evidence="3" key="2">
    <citation type="submission" date="2010-01" db="EMBL/GenBank/DDBJ databases">
        <title>The complete genome of Conexibacter woesei DSM 14684.</title>
        <authorList>
            <consortium name="US DOE Joint Genome Institute (JGI-PGF)"/>
            <person name="Lucas S."/>
            <person name="Copeland A."/>
            <person name="Lapidus A."/>
            <person name="Glavina del Rio T."/>
            <person name="Dalin E."/>
            <person name="Tice H."/>
            <person name="Bruce D."/>
            <person name="Goodwin L."/>
            <person name="Pitluck S."/>
            <person name="Kyrpides N."/>
            <person name="Mavromatis K."/>
            <person name="Ivanova N."/>
            <person name="Mikhailova N."/>
            <person name="Chertkov O."/>
            <person name="Brettin T."/>
            <person name="Detter J.C."/>
            <person name="Han C."/>
            <person name="Larimer F."/>
            <person name="Land M."/>
            <person name="Hauser L."/>
            <person name="Markowitz V."/>
            <person name="Cheng J.-F."/>
            <person name="Hugenholtz P."/>
            <person name="Woyke T."/>
            <person name="Wu D."/>
            <person name="Pukall R."/>
            <person name="Steenblock K."/>
            <person name="Schneider S."/>
            <person name="Klenk H.-P."/>
            <person name="Eisen J.A."/>
        </authorList>
    </citation>
    <scope>NUCLEOTIDE SEQUENCE [LARGE SCALE GENOMIC DNA]</scope>
    <source>
        <strain evidence="3">DSM 14684 / CIP 108061 / JCM 11494 / NBRC 100937 / ID131577</strain>
    </source>
</reference>